<name>A0ABP7TZK3_9SPHN</name>
<keyword evidence="2" id="KW-1185">Reference proteome</keyword>
<dbReference type="Proteomes" id="UP001424459">
    <property type="component" value="Unassembled WGS sequence"/>
</dbReference>
<gene>
    <name evidence="1" type="ORF">GCM10022281_11730</name>
</gene>
<accession>A0ABP7TZK3</accession>
<evidence type="ECO:0000313" key="1">
    <source>
        <dbReference type="EMBL" id="GAA4033549.1"/>
    </source>
</evidence>
<proteinExistence type="predicted"/>
<protein>
    <submittedName>
        <fullName evidence="1">Uncharacterized protein</fullName>
    </submittedName>
</protein>
<dbReference type="EMBL" id="BAABBR010000001">
    <property type="protein sequence ID" value="GAA4033549.1"/>
    <property type="molecule type" value="Genomic_DNA"/>
</dbReference>
<organism evidence="1 2">
    <name type="scientific">Sphingomonas rosea</name>
    <dbReference type="NCBI Taxonomy" id="335605"/>
    <lineage>
        <taxon>Bacteria</taxon>
        <taxon>Pseudomonadati</taxon>
        <taxon>Pseudomonadota</taxon>
        <taxon>Alphaproteobacteria</taxon>
        <taxon>Sphingomonadales</taxon>
        <taxon>Sphingomonadaceae</taxon>
        <taxon>Sphingomonas</taxon>
    </lineage>
</organism>
<sequence>MLHDQSLTQAEQAFLNAPFAPGGWQVAVDALAAATRSRHAQLVGIGGPLTIPFHILSDWPDDPNGHMNNVSLVGHGNWRIGTSDKAMAIRHEAHYAAYKADHFSADYEDAMSDLDFQFGCHTALTLETSGSTRLALLRTRREGACDSDTLERFALLARQAERAFRVQLALGEQAAELMLAGVEGRGEATMLLDRTGQICGMSAAAEALLDEQQGLHEEGFAVRLSDNNENQAFGAAMGRLLHGDGVNGPVLHEMVVGRSSDNPGGRWRLIIARLPEIEPGLNFAPTLAVTLRSKGHQNQMVMPVVAAA</sequence>
<reference evidence="2" key="1">
    <citation type="journal article" date="2019" name="Int. J. Syst. Evol. Microbiol.">
        <title>The Global Catalogue of Microorganisms (GCM) 10K type strain sequencing project: providing services to taxonomists for standard genome sequencing and annotation.</title>
        <authorList>
            <consortium name="The Broad Institute Genomics Platform"/>
            <consortium name="The Broad Institute Genome Sequencing Center for Infectious Disease"/>
            <person name="Wu L."/>
            <person name="Ma J."/>
        </authorList>
    </citation>
    <scope>NUCLEOTIDE SEQUENCE [LARGE SCALE GENOMIC DNA]</scope>
    <source>
        <strain evidence="2">JCM 17564</strain>
    </source>
</reference>
<evidence type="ECO:0000313" key="2">
    <source>
        <dbReference type="Proteomes" id="UP001424459"/>
    </source>
</evidence>
<comment type="caution">
    <text evidence="1">The sequence shown here is derived from an EMBL/GenBank/DDBJ whole genome shotgun (WGS) entry which is preliminary data.</text>
</comment>